<dbReference type="EMBL" id="JANUXX010000003">
    <property type="protein sequence ID" value="MCS4488038.1"/>
    <property type="molecule type" value="Genomic_DNA"/>
</dbReference>
<comment type="caution">
    <text evidence="2">The sequence shown here is derived from an EMBL/GenBank/DDBJ whole genome shotgun (WGS) entry which is preliminary data.</text>
</comment>
<dbReference type="PANTHER" id="PTHR48090">
    <property type="entry name" value="UNDECAPRENYL-PHOSPHATE 4-DEOXY-4-FORMAMIDO-L-ARABINOSE TRANSFERASE-RELATED"/>
    <property type="match status" value="1"/>
</dbReference>
<organism evidence="2 3">
    <name type="scientific">Streptococcus sciuri</name>
    <dbReference type="NCBI Taxonomy" id="2973939"/>
    <lineage>
        <taxon>Bacteria</taxon>
        <taxon>Bacillati</taxon>
        <taxon>Bacillota</taxon>
        <taxon>Bacilli</taxon>
        <taxon>Lactobacillales</taxon>
        <taxon>Streptococcaceae</taxon>
        <taxon>Streptococcus</taxon>
    </lineage>
</organism>
<gene>
    <name evidence="2" type="ORF">NXS10_03540</name>
</gene>
<proteinExistence type="predicted"/>
<dbReference type="Gene3D" id="3.90.550.10">
    <property type="entry name" value="Spore Coat Polysaccharide Biosynthesis Protein SpsA, Chain A"/>
    <property type="match status" value="1"/>
</dbReference>
<dbReference type="SUPFAM" id="SSF53448">
    <property type="entry name" value="Nucleotide-diphospho-sugar transferases"/>
    <property type="match status" value="1"/>
</dbReference>
<sequence length="240" mass="27158">MRVLVIIPAYNEEESILKTVQSILTFSESEQLDFTLDYIVINDGSTDSTREILDAHRLNAIHLIANLGIGGAVQTGYKYAARYGYDVAVQFDGDGQHDIASLPSLLEPLKEGRADLVIGSRFVGDIRSEFQTTFMRRFGINVISFMMKLVTGQKIYDTTSGYRLANKEIIAQFVKRYPRKYPEPESTVHVLKRKKRVMECPANMHDRLGGQSSITPFKSIRYMLEVCLSIVVSVFMKESE</sequence>
<protein>
    <submittedName>
        <fullName evidence="2">Glycosyltransferase family 2 protein</fullName>
    </submittedName>
</protein>
<dbReference type="InterPro" id="IPR001173">
    <property type="entry name" value="Glyco_trans_2-like"/>
</dbReference>
<evidence type="ECO:0000259" key="1">
    <source>
        <dbReference type="Pfam" id="PF00535"/>
    </source>
</evidence>
<feature type="domain" description="Glycosyltransferase 2-like" evidence="1">
    <location>
        <begin position="5"/>
        <end position="170"/>
    </location>
</feature>
<dbReference type="InterPro" id="IPR050256">
    <property type="entry name" value="Glycosyltransferase_2"/>
</dbReference>
<evidence type="ECO:0000313" key="3">
    <source>
        <dbReference type="Proteomes" id="UP001206548"/>
    </source>
</evidence>
<accession>A0ABT2F775</accession>
<evidence type="ECO:0000313" key="2">
    <source>
        <dbReference type="EMBL" id="MCS4488038.1"/>
    </source>
</evidence>
<dbReference type="PANTHER" id="PTHR48090:SF7">
    <property type="entry name" value="RFBJ PROTEIN"/>
    <property type="match status" value="1"/>
</dbReference>
<dbReference type="InterPro" id="IPR029044">
    <property type="entry name" value="Nucleotide-diphossugar_trans"/>
</dbReference>
<dbReference type="CDD" id="cd04179">
    <property type="entry name" value="DPM_DPG-synthase_like"/>
    <property type="match status" value="1"/>
</dbReference>
<dbReference type="RefSeq" id="WP_259137742.1">
    <property type="nucleotide sequence ID" value="NZ_JANUXX010000003.1"/>
</dbReference>
<dbReference type="Pfam" id="PF00535">
    <property type="entry name" value="Glycos_transf_2"/>
    <property type="match status" value="1"/>
</dbReference>
<dbReference type="Proteomes" id="UP001206548">
    <property type="component" value="Unassembled WGS sequence"/>
</dbReference>
<reference evidence="2 3" key="1">
    <citation type="journal article" date="2023" name="Int. J. Syst. Evol. Microbiol.">
        <title>Streptococcus sciuri sp. nov., Staphylococcus marylandisciuri sp. nov. and Staphylococcus americanisciuri sp. nov., isolated from faeces of eastern grey squirrel (Sciurus carolinensis).</title>
        <authorList>
            <person name="Volokhov D.V."/>
            <person name="Zagorodnyaya T.A."/>
            <person name="Furtak V.A."/>
            <person name="Nattanmai G."/>
            <person name="Randall L."/>
            <person name="Jose S."/>
            <person name="Gao Y."/>
            <person name="Eisenberg T."/>
            <person name="Delmonte P."/>
            <person name="Blom J."/>
            <person name="Mitchell K.K."/>
        </authorList>
    </citation>
    <scope>NUCLEOTIDE SEQUENCE [LARGE SCALE GENOMIC DNA]</scope>
    <source>
        <strain evidence="2 3">SQ9-PEA</strain>
    </source>
</reference>
<name>A0ABT2F775_9STRE</name>
<keyword evidence="3" id="KW-1185">Reference proteome</keyword>